<dbReference type="RefSeq" id="WP_380059854.1">
    <property type="nucleotide sequence ID" value="NZ_JBHSEI010000001.1"/>
</dbReference>
<dbReference type="InterPro" id="IPR027417">
    <property type="entry name" value="P-loop_NTPase"/>
</dbReference>
<dbReference type="PIRSF" id="PIRSF009320">
    <property type="entry name" value="Nuc_binding_HP_1000"/>
    <property type="match status" value="1"/>
</dbReference>
<reference evidence="3" key="1">
    <citation type="journal article" date="2019" name="Int. J. Syst. Evol. Microbiol.">
        <title>The Global Catalogue of Microorganisms (GCM) 10K type strain sequencing project: providing services to taxonomists for standard genome sequencing and annotation.</title>
        <authorList>
            <consortium name="The Broad Institute Genomics Platform"/>
            <consortium name="The Broad Institute Genome Sequencing Center for Infectious Disease"/>
            <person name="Wu L."/>
            <person name="Ma J."/>
        </authorList>
    </citation>
    <scope>NUCLEOTIDE SEQUENCE [LARGE SCALE GENOMIC DNA]</scope>
    <source>
        <strain evidence="3">CCUG 55995</strain>
    </source>
</reference>
<protein>
    <submittedName>
        <fullName evidence="2">Division plane positioning ATPase MipZ</fullName>
    </submittedName>
</protein>
<dbReference type="PANTHER" id="PTHR13696">
    <property type="entry name" value="P-LOOP CONTAINING NUCLEOSIDE TRIPHOSPHATE HYDROLASE"/>
    <property type="match status" value="1"/>
</dbReference>
<accession>A0ABV9I3U0</accession>
<dbReference type="SUPFAM" id="SSF52540">
    <property type="entry name" value="P-loop containing nucleoside triphosphate hydrolases"/>
    <property type="match status" value="1"/>
</dbReference>
<dbReference type="Proteomes" id="UP001595952">
    <property type="component" value="Unassembled WGS sequence"/>
</dbReference>
<evidence type="ECO:0000259" key="1">
    <source>
        <dbReference type="Pfam" id="PF01656"/>
    </source>
</evidence>
<organism evidence="2 3">
    <name type="scientific">Deinococcus hohokamensis</name>
    <dbReference type="NCBI Taxonomy" id="309883"/>
    <lineage>
        <taxon>Bacteria</taxon>
        <taxon>Thermotogati</taxon>
        <taxon>Deinococcota</taxon>
        <taxon>Deinococci</taxon>
        <taxon>Deinococcales</taxon>
        <taxon>Deinococcaceae</taxon>
        <taxon>Deinococcus</taxon>
    </lineage>
</organism>
<dbReference type="InterPro" id="IPR050678">
    <property type="entry name" value="DNA_Partitioning_ATPase"/>
</dbReference>
<dbReference type="InterPro" id="IPR002586">
    <property type="entry name" value="CobQ/CobB/MinD/ParA_Nub-bd_dom"/>
</dbReference>
<evidence type="ECO:0000313" key="2">
    <source>
        <dbReference type="EMBL" id="MFC4636807.1"/>
    </source>
</evidence>
<evidence type="ECO:0000313" key="3">
    <source>
        <dbReference type="Proteomes" id="UP001595952"/>
    </source>
</evidence>
<comment type="caution">
    <text evidence="2">The sequence shown here is derived from an EMBL/GenBank/DDBJ whole genome shotgun (WGS) entry which is preliminary data.</text>
</comment>
<dbReference type="CDD" id="cd02042">
    <property type="entry name" value="ParAB_family"/>
    <property type="match status" value="1"/>
</dbReference>
<sequence>MPRVLAITSEKGGVGKSTLALHLAAALTERGLHVAVIDEDARVGSSLRWAARAAAHGTPFPFAVLPADDVRPRRLAALDAVLIDTEGRPKRKALRELAAHADLVLVPSGPGALELDSARDLLEYLERDAGAARRARAVLTRVPTAGRTGEEAREDLREAGFSVCNTLVHHCAAYGRAAEQGALVSKVRGPRAKAAWNELLSLSRELL</sequence>
<dbReference type="PANTHER" id="PTHR13696:SF96">
    <property type="entry name" value="COBQ_COBB_MIND_PARA NUCLEOTIDE BINDING DOMAIN-CONTAINING PROTEIN"/>
    <property type="match status" value="1"/>
</dbReference>
<dbReference type="Pfam" id="PF01656">
    <property type="entry name" value="CbiA"/>
    <property type="match status" value="1"/>
</dbReference>
<gene>
    <name evidence="2" type="ORF">ACFO0D_00500</name>
</gene>
<keyword evidence="3" id="KW-1185">Reference proteome</keyword>
<proteinExistence type="predicted"/>
<dbReference type="Gene3D" id="3.40.50.300">
    <property type="entry name" value="P-loop containing nucleotide triphosphate hydrolases"/>
    <property type="match status" value="1"/>
</dbReference>
<name>A0ABV9I3U0_9DEIO</name>
<feature type="domain" description="CobQ/CobB/MinD/ParA nucleotide binding" evidence="1">
    <location>
        <begin position="5"/>
        <end position="181"/>
    </location>
</feature>
<dbReference type="EMBL" id="JBHSEI010000001">
    <property type="protein sequence ID" value="MFC4636807.1"/>
    <property type="molecule type" value="Genomic_DNA"/>
</dbReference>